<reference evidence="1 2" key="1">
    <citation type="journal article" date="2016" name="Nat. Commun.">
        <title>Thousands of microbial genomes shed light on interconnected biogeochemical processes in an aquifer system.</title>
        <authorList>
            <person name="Anantharaman K."/>
            <person name="Brown C.T."/>
            <person name="Hug L.A."/>
            <person name="Sharon I."/>
            <person name="Castelle C.J."/>
            <person name="Probst A.J."/>
            <person name="Thomas B.C."/>
            <person name="Singh A."/>
            <person name="Wilkins M.J."/>
            <person name="Karaoz U."/>
            <person name="Brodie E.L."/>
            <person name="Williams K.H."/>
            <person name="Hubbard S.S."/>
            <person name="Banfield J.F."/>
        </authorList>
    </citation>
    <scope>NUCLEOTIDE SEQUENCE [LARGE SCALE GENOMIC DNA]</scope>
</reference>
<organism evidence="1 2">
    <name type="scientific">Candidatus Kerfeldbacteria bacterium RIFOXYB2_FULL_38_14</name>
    <dbReference type="NCBI Taxonomy" id="1798547"/>
    <lineage>
        <taxon>Bacteria</taxon>
        <taxon>Candidatus Kerfeldiibacteriota</taxon>
    </lineage>
</organism>
<evidence type="ECO:0000313" key="2">
    <source>
        <dbReference type="Proteomes" id="UP000176420"/>
    </source>
</evidence>
<accession>A0A1G2BCZ9</accession>
<evidence type="ECO:0000313" key="1">
    <source>
        <dbReference type="EMBL" id="OGY86915.1"/>
    </source>
</evidence>
<proteinExistence type="predicted"/>
<dbReference type="Proteomes" id="UP000176420">
    <property type="component" value="Unassembled WGS sequence"/>
</dbReference>
<sequence>MYIYKWIRADLEEIDEGPFETGEEARKKRDRHASFGATCSDVQEVDNDYKPYKGDKKRG</sequence>
<dbReference type="EMBL" id="MHKI01000014">
    <property type="protein sequence ID" value="OGY86915.1"/>
    <property type="molecule type" value="Genomic_DNA"/>
</dbReference>
<protein>
    <submittedName>
        <fullName evidence="1">Uncharacterized protein</fullName>
    </submittedName>
</protein>
<comment type="caution">
    <text evidence="1">The sequence shown here is derived from an EMBL/GenBank/DDBJ whole genome shotgun (WGS) entry which is preliminary data.</text>
</comment>
<dbReference type="AlphaFoldDB" id="A0A1G2BCZ9"/>
<gene>
    <name evidence="1" type="ORF">A2319_00015</name>
</gene>
<name>A0A1G2BCZ9_9BACT</name>